<gene>
    <name evidence="1" type="ORF">CIMG_02837</name>
</gene>
<dbReference type="EMBL" id="GG704911">
    <property type="protein sequence ID" value="EAS37483.2"/>
    <property type="molecule type" value="Genomic_DNA"/>
</dbReference>
<evidence type="ECO:0000313" key="1">
    <source>
        <dbReference type="EMBL" id="EAS37483.2"/>
    </source>
</evidence>
<name>A0A0E1RZ87_COCIM</name>
<dbReference type="KEGG" id="cim:CIMG_02837"/>
<proteinExistence type="predicted"/>
<dbReference type="RefSeq" id="XP_001249066.2">
    <property type="nucleotide sequence ID" value="XM_001249065.2"/>
</dbReference>
<reference evidence="2" key="1">
    <citation type="journal article" date="2009" name="Genome Res.">
        <title>Comparative genomic analyses of the human fungal pathogens Coccidioides and their relatives.</title>
        <authorList>
            <person name="Sharpton T.J."/>
            <person name="Stajich J.E."/>
            <person name="Rounsley S.D."/>
            <person name="Gardner M.J."/>
            <person name="Wortman J.R."/>
            <person name="Jordar V.S."/>
            <person name="Maiti R."/>
            <person name="Kodira C.D."/>
            <person name="Neafsey D.E."/>
            <person name="Zeng Q."/>
            <person name="Hung C.-Y."/>
            <person name="McMahan C."/>
            <person name="Muszewska A."/>
            <person name="Grynberg M."/>
            <person name="Mandel M.A."/>
            <person name="Kellner E.M."/>
            <person name="Barker B.M."/>
            <person name="Galgiani J.N."/>
            <person name="Orbach M.J."/>
            <person name="Kirkland T.N."/>
            <person name="Cole G.T."/>
            <person name="Henn M.R."/>
            <person name="Birren B.W."/>
            <person name="Taylor J.W."/>
        </authorList>
    </citation>
    <scope>NUCLEOTIDE SEQUENCE [LARGE SCALE GENOMIC DNA]</scope>
    <source>
        <strain evidence="2">RS</strain>
    </source>
</reference>
<dbReference type="Proteomes" id="UP000001261">
    <property type="component" value="Unassembled WGS sequence"/>
</dbReference>
<dbReference type="GeneID" id="4565509"/>
<sequence>MTGNADNGTSKDRCKLGAQGVRGLAGRSLVQNGLGRGRAERRTALMTGGGGDEREFHVHRERLFLNIYGNGYDRTTCTVELQGSSPPIVAFVRPSPYTKQEFSAWRVVGCDEQMLKPAPFTREMFWGETMMWSVQLSQCHPVPPHVRA</sequence>
<evidence type="ECO:0000313" key="2">
    <source>
        <dbReference type="Proteomes" id="UP000001261"/>
    </source>
</evidence>
<protein>
    <submittedName>
        <fullName evidence="1">Uncharacterized protein</fullName>
    </submittedName>
</protein>
<organism evidence="1 2">
    <name type="scientific">Coccidioides immitis (strain RS)</name>
    <name type="common">Valley fever fungus</name>
    <dbReference type="NCBI Taxonomy" id="246410"/>
    <lineage>
        <taxon>Eukaryota</taxon>
        <taxon>Fungi</taxon>
        <taxon>Dikarya</taxon>
        <taxon>Ascomycota</taxon>
        <taxon>Pezizomycotina</taxon>
        <taxon>Eurotiomycetes</taxon>
        <taxon>Eurotiomycetidae</taxon>
        <taxon>Onygenales</taxon>
        <taxon>Onygenaceae</taxon>
        <taxon>Coccidioides</taxon>
    </lineage>
</organism>
<dbReference type="AlphaFoldDB" id="A0A0E1RZ87"/>
<accession>A0A0E1RZ87</accession>
<keyword evidence="2" id="KW-1185">Reference proteome</keyword>
<reference evidence="2" key="2">
    <citation type="journal article" date="2010" name="Genome Res.">
        <title>Population genomic sequencing of Coccidioides fungi reveals recent hybridization and transposon control.</title>
        <authorList>
            <person name="Neafsey D.E."/>
            <person name="Barker B.M."/>
            <person name="Sharpton T.J."/>
            <person name="Stajich J.E."/>
            <person name="Park D.J."/>
            <person name="Whiston E."/>
            <person name="Hung C.-Y."/>
            <person name="McMahan C."/>
            <person name="White J."/>
            <person name="Sykes S."/>
            <person name="Heiman D."/>
            <person name="Young S."/>
            <person name="Zeng Q."/>
            <person name="Abouelleil A."/>
            <person name="Aftuck L."/>
            <person name="Bessette D."/>
            <person name="Brown A."/>
            <person name="FitzGerald M."/>
            <person name="Lui A."/>
            <person name="Macdonald J.P."/>
            <person name="Priest M."/>
            <person name="Orbach M.J."/>
            <person name="Galgiani J.N."/>
            <person name="Kirkland T.N."/>
            <person name="Cole G.T."/>
            <person name="Birren B.W."/>
            <person name="Henn M.R."/>
            <person name="Taylor J.W."/>
            <person name="Rounsley S.D."/>
        </authorList>
    </citation>
    <scope>GENOME REANNOTATION</scope>
    <source>
        <strain evidence="2">RS</strain>
    </source>
</reference>
<dbReference type="VEuPathDB" id="FungiDB:CIMG_02837"/>
<dbReference type="InParanoid" id="A0A0E1RZ87"/>